<feature type="region of interest" description="Disordered" evidence="1">
    <location>
        <begin position="1"/>
        <end position="61"/>
    </location>
</feature>
<gene>
    <name evidence="2" type="ORF">THAOC_20424</name>
</gene>
<proteinExistence type="predicted"/>
<keyword evidence="3" id="KW-1185">Reference proteome</keyword>
<feature type="region of interest" description="Disordered" evidence="1">
    <location>
        <begin position="77"/>
        <end position="120"/>
    </location>
</feature>
<dbReference type="EMBL" id="AGNL01023038">
    <property type="protein sequence ID" value="EJK59369.1"/>
    <property type="molecule type" value="Genomic_DNA"/>
</dbReference>
<comment type="caution">
    <text evidence="2">The sequence shown here is derived from an EMBL/GenBank/DDBJ whole genome shotgun (WGS) entry which is preliminary data.</text>
</comment>
<feature type="compositionally biased region" description="Pro residues" evidence="1">
    <location>
        <begin position="37"/>
        <end position="54"/>
    </location>
</feature>
<dbReference type="Proteomes" id="UP000266841">
    <property type="component" value="Unassembled WGS sequence"/>
</dbReference>
<reference evidence="2 3" key="1">
    <citation type="journal article" date="2012" name="Genome Biol.">
        <title>Genome and low-iron response of an oceanic diatom adapted to chronic iron limitation.</title>
        <authorList>
            <person name="Lommer M."/>
            <person name="Specht M."/>
            <person name="Roy A.S."/>
            <person name="Kraemer L."/>
            <person name="Andreson R."/>
            <person name="Gutowska M.A."/>
            <person name="Wolf J."/>
            <person name="Bergner S.V."/>
            <person name="Schilhabel M.B."/>
            <person name="Klostermeier U.C."/>
            <person name="Beiko R.G."/>
            <person name="Rosenstiel P."/>
            <person name="Hippler M."/>
            <person name="Laroche J."/>
        </authorList>
    </citation>
    <scope>NUCLEOTIDE SEQUENCE [LARGE SCALE GENOMIC DNA]</scope>
    <source>
        <strain evidence="2 3">CCMP1005</strain>
    </source>
</reference>
<feature type="compositionally biased region" description="Polar residues" evidence="1">
    <location>
        <begin position="77"/>
        <end position="88"/>
    </location>
</feature>
<sequence length="1472" mass="160960">MDVGDGANASVSAGDGRQGDGALARHTARAVSFQSSAPPPPLYHRPVPPLPPPQTQQQPLSRDEALALAFPVSSAVGTSASDSHSTLDPETYNLLADTRKDEDSNRSPKHKRHRMNDRNKSQSIFESLECVKQILILANGTLAAQEALRKDKDGVDAEKLGVLTCQSLSLISKTLQREVKHIASSSSNAAGRQHCDLAHAKASRAERLKRKSAELVRNVGVGNDVVANLESSIGSVSRTLESLACTSIRGSSCAAAAQKTAAPAVPPEARDTGTQDTAPSSSSNIVVYQNRDWTSLARAGESTAAPSSSTNVVTYQRRDWAGLARAHQATAASSSSINGGVEKTSDQSFWHIDGDTDALVVNGRVLPLPVEGSKSYSPLQMCCVLQAEEDYGERCLTPIQARTHLKQVKVALRQAKYIGVKSDSQINEIYKKYRMTGSAKLFWGETGPPEIMPINDMVTAFLAKQNSRTSELWTKDETKSCLVKRKRSDYALKGLDPNSASDPDHKTVNIYHSALASHRLVTERMGKEKDVHRAVAETSERTMLTNLVGILLSACLIGNDESIPKKYQLDMTNAGDGLKLSREILAEALSVPLVHVHFVRPGLVFNMDDMASMYSQLGGLKKDEEPGLVLKENMNDSNRSYSAHREADEASKKRFRGRKGRHTSLLSGKGWVGTIWLQIPVSESELPLEKVASGVLVLKIEGLVPNSGITVANSGSGFVVFIRSSGSGVESTMFKEHQRLVVLPFIKNIREAMGVDPQAKYARALLTSDGGMTQLQASLSKDSYEARRSANVSFSKLAKNSSTVIQPADTGDGHMNMRRNNQSTMTKAAPTLSCGPAFDNAIRPLIESKTIVLDSTALAEIRGMVIRAPSVYQRSYSEKVVVESFVRSGYLDRTTLQGPDAYVLMKTLKKSFTLEQSRKWKADLPLLIREMRDSGRISEETFDSLGYPIDSHKGTEYVLGSNPKTCPHRERFLMCDHESLKNLFLEDCGQSQQSAVAAAQQELLDRRAILEENANAESKLHDLANRKGDDRTRANLKDTPVEHLKKLKGKLLGPFIKVRTFKGSSDSKLPTAVGNKEMTAELINKLTEKPNYKLAGKENCLLARAYLCRNVVELTLKDELDPESETVECEHPPAPSVLMGTGTLTLDIGTHSFISDNIRRQGAMKCFKMSQALDQSDTTQQLTDLLNRRDGLITVILSRLSHFKSTRLGDVATLTQHWAMAAFADNMRPLIEVVLLLDLVQSNPTGIQYGRSLLKSPQSRLGRLLLDSETEAMIGVLLVHQKETGDIVDILRAEKGTLKDAVSKYERLSKDQQSAAKVRRHFPNRSIAGPINGERRGLYHDLEMVVAVVLNPSDALLTSREGGLFVWSDRTIARMEESRGSDSMSQRQIRLLVAQFALLLHLMQDRQTDISDGRFLETFFGGASHLATYTFATSLRDVAEILGTGGVEGKQEAVGGAPSCRNGVGKASKQGQ</sequence>
<feature type="region of interest" description="Disordered" evidence="1">
    <location>
        <begin position="639"/>
        <end position="659"/>
    </location>
</feature>
<protein>
    <submittedName>
        <fullName evidence="2">Uncharacterized protein</fullName>
    </submittedName>
</protein>
<evidence type="ECO:0000313" key="3">
    <source>
        <dbReference type="Proteomes" id="UP000266841"/>
    </source>
</evidence>
<evidence type="ECO:0000313" key="2">
    <source>
        <dbReference type="EMBL" id="EJK59369.1"/>
    </source>
</evidence>
<feature type="region of interest" description="Disordered" evidence="1">
    <location>
        <begin position="261"/>
        <end position="282"/>
    </location>
</feature>
<feature type="region of interest" description="Disordered" evidence="1">
    <location>
        <begin position="1452"/>
        <end position="1472"/>
    </location>
</feature>
<organism evidence="2 3">
    <name type="scientific">Thalassiosira oceanica</name>
    <name type="common">Marine diatom</name>
    <dbReference type="NCBI Taxonomy" id="159749"/>
    <lineage>
        <taxon>Eukaryota</taxon>
        <taxon>Sar</taxon>
        <taxon>Stramenopiles</taxon>
        <taxon>Ochrophyta</taxon>
        <taxon>Bacillariophyta</taxon>
        <taxon>Coscinodiscophyceae</taxon>
        <taxon>Thalassiosirophycidae</taxon>
        <taxon>Thalassiosirales</taxon>
        <taxon>Thalassiosiraceae</taxon>
        <taxon>Thalassiosira</taxon>
    </lineage>
</organism>
<evidence type="ECO:0000256" key="1">
    <source>
        <dbReference type="SAM" id="MobiDB-lite"/>
    </source>
</evidence>
<feature type="compositionally biased region" description="Basic and acidic residues" evidence="1">
    <location>
        <begin position="97"/>
        <end position="106"/>
    </location>
</feature>
<name>K0S3E2_THAOC</name>
<accession>K0S3E2</accession>
<feature type="compositionally biased region" description="Basic and acidic residues" evidence="1">
    <location>
        <begin position="643"/>
        <end position="652"/>
    </location>
</feature>